<accession>A0A7W8ZRD3</accession>
<evidence type="ECO:0000313" key="8">
    <source>
        <dbReference type="Proteomes" id="UP000537204"/>
    </source>
</evidence>
<evidence type="ECO:0000256" key="3">
    <source>
        <dbReference type="ARBA" id="ARBA00022840"/>
    </source>
</evidence>
<dbReference type="GO" id="GO:0098796">
    <property type="term" value="C:membrane protein complex"/>
    <property type="evidence" value="ECO:0007669"/>
    <property type="project" value="UniProtKB-ARBA"/>
</dbReference>
<dbReference type="RefSeq" id="WP_183884618.1">
    <property type="nucleotide sequence ID" value="NZ_JACHCD010000001.1"/>
</dbReference>
<proteinExistence type="inferred from homology"/>
<keyword evidence="1" id="KW-0813">Transport</keyword>
<dbReference type="FunFam" id="3.40.50.300:FF:000032">
    <property type="entry name" value="Export ABC transporter ATP-binding protein"/>
    <property type="match status" value="1"/>
</dbReference>
<dbReference type="Proteomes" id="UP000537204">
    <property type="component" value="Unassembled WGS sequence"/>
</dbReference>
<dbReference type="InterPro" id="IPR027417">
    <property type="entry name" value="P-loop_NTPase"/>
</dbReference>
<gene>
    <name evidence="7" type="ORF">HDE68_004758</name>
</gene>
<dbReference type="InterPro" id="IPR017871">
    <property type="entry name" value="ABC_transporter-like_CS"/>
</dbReference>
<dbReference type="EMBL" id="JACHCE010000010">
    <property type="protein sequence ID" value="MBB5638823.1"/>
    <property type="molecule type" value="Genomic_DNA"/>
</dbReference>
<dbReference type="PROSITE" id="PS00211">
    <property type="entry name" value="ABC_TRANSPORTER_1"/>
    <property type="match status" value="1"/>
</dbReference>
<dbReference type="InterPro" id="IPR017911">
    <property type="entry name" value="MacB-like_ATP-bd"/>
</dbReference>
<dbReference type="PROSITE" id="PS50893">
    <property type="entry name" value="ABC_TRANSPORTER_2"/>
    <property type="match status" value="1"/>
</dbReference>
<dbReference type="InterPro" id="IPR003439">
    <property type="entry name" value="ABC_transporter-like_ATP-bd"/>
</dbReference>
<dbReference type="Pfam" id="PF00005">
    <property type="entry name" value="ABC_tran"/>
    <property type="match status" value="1"/>
</dbReference>
<dbReference type="GO" id="GO:0022857">
    <property type="term" value="F:transmembrane transporter activity"/>
    <property type="evidence" value="ECO:0007669"/>
    <property type="project" value="UniProtKB-ARBA"/>
</dbReference>
<evidence type="ECO:0000256" key="1">
    <source>
        <dbReference type="ARBA" id="ARBA00022448"/>
    </source>
</evidence>
<dbReference type="GO" id="GO:0016887">
    <property type="term" value="F:ATP hydrolysis activity"/>
    <property type="evidence" value="ECO:0007669"/>
    <property type="project" value="InterPro"/>
</dbReference>
<organism evidence="7 8">
    <name type="scientific">Pedobacter cryoconitis</name>
    <dbReference type="NCBI Taxonomy" id="188932"/>
    <lineage>
        <taxon>Bacteria</taxon>
        <taxon>Pseudomonadati</taxon>
        <taxon>Bacteroidota</taxon>
        <taxon>Sphingobacteriia</taxon>
        <taxon>Sphingobacteriales</taxon>
        <taxon>Sphingobacteriaceae</taxon>
        <taxon>Pedobacter</taxon>
    </lineage>
</organism>
<evidence type="ECO:0000256" key="4">
    <source>
        <dbReference type="ARBA" id="ARBA00022967"/>
    </source>
</evidence>
<dbReference type="SUPFAM" id="SSF52540">
    <property type="entry name" value="P-loop containing nucleoside triphosphate hydrolases"/>
    <property type="match status" value="1"/>
</dbReference>
<dbReference type="Gene3D" id="3.40.50.300">
    <property type="entry name" value="P-loop containing nucleotide triphosphate hydrolases"/>
    <property type="match status" value="1"/>
</dbReference>
<dbReference type="SMART" id="SM00382">
    <property type="entry name" value="AAA"/>
    <property type="match status" value="1"/>
</dbReference>
<dbReference type="CDD" id="cd03255">
    <property type="entry name" value="ABC_MJ0796_LolCDE_FtsE"/>
    <property type="match status" value="1"/>
</dbReference>
<evidence type="ECO:0000313" key="7">
    <source>
        <dbReference type="EMBL" id="MBB5638823.1"/>
    </source>
</evidence>
<dbReference type="PANTHER" id="PTHR42798:SF6">
    <property type="entry name" value="CELL DIVISION ATP-BINDING PROTEIN FTSE"/>
    <property type="match status" value="1"/>
</dbReference>
<dbReference type="InterPro" id="IPR003593">
    <property type="entry name" value="AAA+_ATPase"/>
</dbReference>
<reference evidence="7 8" key="1">
    <citation type="submission" date="2020-08" db="EMBL/GenBank/DDBJ databases">
        <title>Genomic Encyclopedia of Type Strains, Phase IV (KMG-V): Genome sequencing to study the core and pangenomes of soil and plant-associated prokaryotes.</title>
        <authorList>
            <person name="Whitman W."/>
        </authorList>
    </citation>
    <scope>NUCLEOTIDE SEQUENCE [LARGE SCALE GENOMIC DNA]</scope>
    <source>
        <strain evidence="7 8">S3M1</strain>
    </source>
</reference>
<keyword evidence="4" id="KW-1278">Translocase</keyword>
<dbReference type="GO" id="GO:0005524">
    <property type="term" value="F:ATP binding"/>
    <property type="evidence" value="ECO:0007669"/>
    <property type="project" value="UniProtKB-KW"/>
</dbReference>
<dbReference type="AlphaFoldDB" id="A0A7W8ZRD3"/>
<name>A0A7W8ZRD3_9SPHI</name>
<keyword evidence="3 7" id="KW-0067">ATP-binding</keyword>
<comment type="similarity">
    <text evidence="5">Belongs to the ABC transporter superfamily. Macrolide exporter (TC 3.A.1.122) family.</text>
</comment>
<comment type="caution">
    <text evidence="7">The sequence shown here is derived from an EMBL/GenBank/DDBJ whole genome shotgun (WGS) entry which is preliminary data.</text>
</comment>
<evidence type="ECO:0000256" key="5">
    <source>
        <dbReference type="ARBA" id="ARBA00038388"/>
    </source>
</evidence>
<protein>
    <submittedName>
        <fullName evidence="7">Putative ABC transport system ATP-binding protein</fullName>
    </submittedName>
</protein>
<feature type="domain" description="ABC transporter" evidence="6">
    <location>
        <begin position="6"/>
        <end position="244"/>
    </location>
</feature>
<evidence type="ECO:0000256" key="2">
    <source>
        <dbReference type="ARBA" id="ARBA00022741"/>
    </source>
</evidence>
<keyword evidence="2" id="KW-0547">Nucleotide-binding</keyword>
<sequence>MEKPLIVIKEIGRKYVIGTEVIHALKSVSLNINKGEFVALMGPSGSGKSTLMNILGCLDTPSKGDYILNGIDVSHMTDDALAEVRNQEIGFVFQTFNLLPRSTSLDNVALPLIYAGVTKKERDRRASLALENVGLGNRVTHKPNELSGGQRQRVAVARALINDPSIILADEPTGNLDTKTSIEIMGLLEEIHSKGNTIILVTHEEDIALHAHRIVRMRDGLIENDYLNTDIKTVSPRLSKLMEAGDDFEKMGHN</sequence>
<evidence type="ECO:0000259" key="6">
    <source>
        <dbReference type="PROSITE" id="PS50893"/>
    </source>
</evidence>
<dbReference type="PANTHER" id="PTHR42798">
    <property type="entry name" value="LIPOPROTEIN-RELEASING SYSTEM ATP-BINDING PROTEIN LOLD"/>
    <property type="match status" value="1"/>
</dbReference>